<organism evidence="1">
    <name type="scientific">bioreactor metagenome</name>
    <dbReference type="NCBI Taxonomy" id="1076179"/>
    <lineage>
        <taxon>unclassified sequences</taxon>
        <taxon>metagenomes</taxon>
        <taxon>ecological metagenomes</taxon>
    </lineage>
</organism>
<reference evidence="1" key="1">
    <citation type="submission" date="2019-08" db="EMBL/GenBank/DDBJ databases">
        <authorList>
            <person name="Kucharzyk K."/>
            <person name="Murdoch R.W."/>
            <person name="Higgins S."/>
            <person name="Loffler F."/>
        </authorList>
    </citation>
    <scope>NUCLEOTIDE SEQUENCE</scope>
</reference>
<comment type="caution">
    <text evidence="1">The sequence shown here is derived from an EMBL/GenBank/DDBJ whole genome shotgun (WGS) entry which is preliminary data.</text>
</comment>
<dbReference type="AlphaFoldDB" id="A0A645IHA2"/>
<name>A0A645IHA2_9ZZZZ</name>
<evidence type="ECO:0000313" key="1">
    <source>
        <dbReference type="EMBL" id="MPN49859.1"/>
    </source>
</evidence>
<proteinExistence type="predicted"/>
<accession>A0A645IHA2</accession>
<dbReference type="EMBL" id="VSSQ01113494">
    <property type="protein sequence ID" value="MPN49859.1"/>
    <property type="molecule type" value="Genomic_DNA"/>
</dbReference>
<gene>
    <name evidence="1" type="ORF">SDC9_197483</name>
</gene>
<protein>
    <submittedName>
        <fullName evidence="1">Uncharacterized protein</fullName>
    </submittedName>
</protein>
<sequence>MNLLCHTGIEIVEGGKAVFEEHLGIGGSFQQIHRHLILLEQLHTLFGLVLLAHRYPDISVDYINTLHRLIGVGGNHNLGTA</sequence>